<comment type="caution">
    <text evidence="1">The sequence shown here is derived from an EMBL/GenBank/DDBJ whole genome shotgun (WGS) entry which is preliminary data.</text>
</comment>
<dbReference type="EMBL" id="ONZQ02000007">
    <property type="protein sequence ID" value="SPO02952.1"/>
    <property type="molecule type" value="Genomic_DNA"/>
</dbReference>
<dbReference type="Proteomes" id="UP001187682">
    <property type="component" value="Unassembled WGS sequence"/>
</dbReference>
<organism evidence="1 2">
    <name type="scientific">Cephalotrichum gorgonifer</name>
    <dbReference type="NCBI Taxonomy" id="2041049"/>
    <lineage>
        <taxon>Eukaryota</taxon>
        <taxon>Fungi</taxon>
        <taxon>Dikarya</taxon>
        <taxon>Ascomycota</taxon>
        <taxon>Pezizomycotina</taxon>
        <taxon>Sordariomycetes</taxon>
        <taxon>Hypocreomycetidae</taxon>
        <taxon>Microascales</taxon>
        <taxon>Microascaceae</taxon>
        <taxon>Cephalotrichum</taxon>
    </lineage>
</organism>
<name>A0AAE8N198_9PEZI</name>
<evidence type="ECO:0000313" key="1">
    <source>
        <dbReference type="EMBL" id="SPO02952.1"/>
    </source>
</evidence>
<sequence>MSDYQGWTLEEHEQIQPWNILDHNLGLVIQGMQQTGFQKWGFTIYRCTYSDVDAWLRYIQYVREEFINTLIIYGQQFLLEKYLDIEVIEDRDQLDGASKPLIRSIFAEKAERDRQTEHGGPGTATLIARMIPRFNYCLYVDQACLDTLLAYEKWKREHEQGGHQNEMPPYVVCAIIDTDCEPEGEGKDGYEPVEGCTRYFPGWMYCVVKFLPDIYNRLHFEELIDGYKSYERPPAVTNAKGQRMPLVAETVPTVQI</sequence>
<reference evidence="1" key="1">
    <citation type="submission" date="2018-03" db="EMBL/GenBank/DDBJ databases">
        <authorList>
            <person name="Guldener U."/>
        </authorList>
    </citation>
    <scope>NUCLEOTIDE SEQUENCE</scope>
</reference>
<proteinExistence type="predicted"/>
<evidence type="ECO:0000313" key="2">
    <source>
        <dbReference type="Proteomes" id="UP001187682"/>
    </source>
</evidence>
<accession>A0AAE8N198</accession>
<dbReference type="AlphaFoldDB" id="A0AAE8N198"/>
<protein>
    <submittedName>
        <fullName evidence="1">Uncharacterized protein</fullName>
    </submittedName>
</protein>
<keyword evidence="2" id="KW-1185">Reference proteome</keyword>
<gene>
    <name evidence="1" type="ORF">DNG_05631</name>
</gene>